<sequence>MVVNNSLYLLLTAFLLYTIGAYCLLTKRNLIRLLIGLEIMLNAANVNFISLSTLKVPGLIDPLPHSIVVTAIVLDGALMAVGLMIVIAAFKRYRTLNVDKLSKLRW</sequence>
<dbReference type="Proteomes" id="UP000272051">
    <property type="component" value="Unassembled WGS sequence"/>
</dbReference>
<dbReference type="PANTHER" id="PTHR34583:SF2">
    <property type="entry name" value="ANTIPORTER SUBUNIT MNHC2-RELATED"/>
    <property type="match status" value="1"/>
</dbReference>
<dbReference type="InterPro" id="IPR001133">
    <property type="entry name" value="NADH_UbQ_OxRdtase_chain4L/K"/>
</dbReference>
<evidence type="ECO:0000256" key="3">
    <source>
        <dbReference type="ARBA" id="ARBA00022692"/>
    </source>
</evidence>
<dbReference type="Proteomes" id="UP000278475">
    <property type="component" value="Unassembled WGS sequence"/>
</dbReference>
<dbReference type="EMBL" id="QMQV01000063">
    <property type="protein sequence ID" value="RLE48676.1"/>
    <property type="molecule type" value="Genomic_DNA"/>
</dbReference>
<dbReference type="AlphaFoldDB" id="A0A497F2D0"/>
<dbReference type="Gene3D" id="1.10.287.3510">
    <property type="match status" value="1"/>
</dbReference>
<keyword evidence="3 6" id="KW-0812">Transmembrane</keyword>
<evidence type="ECO:0000256" key="1">
    <source>
        <dbReference type="ARBA" id="ARBA00004651"/>
    </source>
</evidence>
<dbReference type="InterPro" id="IPR039428">
    <property type="entry name" value="NUOK/Mnh_C1-like"/>
</dbReference>
<comment type="caution">
    <text evidence="8">The sequence shown here is derived from an EMBL/GenBank/DDBJ whole genome shotgun (WGS) entry which is preliminary data.</text>
</comment>
<dbReference type="EMBL" id="QMQX01000004">
    <property type="protein sequence ID" value="RLE53665.1"/>
    <property type="molecule type" value="Genomic_DNA"/>
</dbReference>
<accession>A0A497F2D0</accession>
<dbReference type="GO" id="GO:0005886">
    <property type="term" value="C:plasma membrane"/>
    <property type="evidence" value="ECO:0007669"/>
    <property type="project" value="UniProtKB-SubCell"/>
</dbReference>
<evidence type="ECO:0000313" key="9">
    <source>
        <dbReference type="Proteomes" id="UP000272051"/>
    </source>
</evidence>
<keyword evidence="4 6" id="KW-1133">Transmembrane helix</keyword>
<dbReference type="GO" id="GO:0016651">
    <property type="term" value="F:oxidoreductase activity, acting on NAD(P)H"/>
    <property type="evidence" value="ECO:0007669"/>
    <property type="project" value="InterPro"/>
</dbReference>
<feature type="transmembrane region" description="Helical" evidence="6">
    <location>
        <begin position="66"/>
        <end position="90"/>
    </location>
</feature>
<dbReference type="GO" id="GO:0042773">
    <property type="term" value="P:ATP synthesis coupled electron transport"/>
    <property type="evidence" value="ECO:0007669"/>
    <property type="project" value="InterPro"/>
</dbReference>
<evidence type="ECO:0000313" key="10">
    <source>
        <dbReference type="Proteomes" id="UP000278475"/>
    </source>
</evidence>
<evidence type="ECO:0000313" key="8">
    <source>
        <dbReference type="EMBL" id="RLE53665.1"/>
    </source>
</evidence>
<dbReference type="EC" id="1.6.5.11" evidence="8"/>
<dbReference type="HAMAP" id="MF_01456">
    <property type="entry name" value="NDH1_NuoK"/>
    <property type="match status" value="1"/>
</dbReference>
<feature type="transmembrane region" description="Helical" evidence="6">
    <location>
        <begin position="6"/>
        <end position="26"/>
    </location>
</feature>
<dbReference type="InterPro" id="IPR050601">
    <property type="entry name" value="CPA3_antiporter_subunitC"/>
</dbReference>
<evidence type="ECO:0000256" key="4">
    <source>
        <dbReference type="ARBA" id="ARBA00022989"/>
    </source>
</evidence>
<keyword evidence="2" id="KW-1003">Cell membrane</keyword>
<organism evidence="8 9">
    <name type="scientific">Thermoproteota archaeon</name>
    <dbReference type="NCBI Taxonomy" id="2056631"/>
    <lineage>
        <taxon>Archaea</taxon>
        <taxon>Thermoproteota</taxon>
    </lineage>
</organism>
<dbReference type="NCBIfam" id="NF004320">
    <property type="entry name" value="PRK05715.1-2"/>
    <property type="match status" value="1"/>
</dbReference>
<proteinExistence type="inferred from homology"/>
<reference evidence="9 10" key="1">
    <citation type="submission" date="2018-06" db="EMBL/GenBank/DDBJ databases">
        <title>Extensive metabolic versatility and redundancy in microbially diverse, dynamic hydrothermal sediments.</title>
        <authorList>
            <person name="Dombrowski N."/>
            <person name="Teske A."/>
            <person name="Baker B.J."/>
        </authorList>
    </citation>
    <scope>NUCLEOTIDE SEQUENCE [LARGE SCALE GENOMIC DNA]</scope>
    <source>
        <strain evidence="8">B34_G17</strain>
        <strain evidence="7">B66_G16</strain>
    </source>
</reference>
<name>A0A497F2D0_9CREN</name>
<protein>
    <submittedName>
        <fullName evidence="8">NADH-quinone oxidoreductase subunit NuoK</fullName>
        <ecNumber evidence="8">1.6.5.11</ecNumber>
    </submittedName>
</protein>
<evidence type="ECO:0000256" key="6">
    <source>
        <dbReference type="SAM" id="Phobius"/>
    </source>
</evidence>
<comment type="subcellular location">
    <subcellularLocation>
        <location evidence="1">Cell membrane</location>
        <topology evidence="1">Multi-pass membrane protein</topology>
    </subcellularLocation>
</comment>
<dbReference type="PANTHER" id="PTHR34583">
    <property type="entry name" value="ANTIPORTER SUBUNIT MNHC2-RELATED"/>
    <property type="match status" value="1"/>
</dbReference>
<evidence type="ECO:0000256" key="5">
    <source>
        <dbReference type="ARBA" id="ARBA00023136"/>
    </source>
</evidence>
<evidence type="ECO:0000313" key="7">
    <source>
        <dbReference type="EMBL" id="RLE48676.1"/>
    </source>
</evidence>
<keyword evidence="8" id="KW-0560">Oxidoreductase</keyword>
<gene>
    <name evidence="7" type="ORF">DRJ31_06740</name>
    <name evidence="8" type="ORF">DRJ33_00410</name>
</gene>
<keyword evidence="5 6" id="KW-0472">Membrane</keyword>
<feature type="transmembrane region" description="Helical" evidence="6">
    <location>
        <begin position="33"/>
        <end position="54"/>
    </location>
</feature>
<dbReference type="Pfam" id="PF00420">
    <property type="entry name" value="Oxidored_q2"/>
    <property type="match status" value="1"/>
</dbReference>
<evidence type="ECO:0000256" key="2">
    <source>
        <dbReference type="ARBA" id="ARBA00022475"/>
    </source>
</evidence>